<sequence>MAGEKGSNEFEGINRARPKDFASYWKSRPYHFKELFGCEATNDNIKTAFQELKRKSLICAVTISDGCICRYCKKERLKKALSLKETMIDSLDIEEGEDEKEEPDDE</sequence>
<dbReference type="EMBL" id="MT141453">
    <property type="protein sequence ID" value="QJA61795.1"/>
    <property type="molecule type" value="Genomic_DNA"/>
</dbReference>
<dbReference type="AlphaFoldDB" id="A0A6M3IXL9"/>
<gene>
    <name evidence="1" type="ORF">MM415B00892_0021</name>
</gene>
<organism evidence="1">
    <name type="scientific">viral metagenome</name>
    <dbReference type="NCBI Taxonomy" id="1070528"/>
    <lineage>
        <taxon>unclassified sequences</taxon>
        <taxon>metagenomes</taxon>
        <taxon>organismal metagenomes</taxon>
    </lineage>
</organism>
<name>A0A6M3IXL9_9ZZZZ</name>
<evidence type="ECO:0000313" key="1">
    <source>
        <dbReference type="EMBL" id="QJA61795.1"/>
    </source>
</evidence>
<protein>
    <submittedName>
        <fullName evidence="1">Uncharacterized protein</fullName>
    </submittedName>
</protein>
<proteinExistence type="predicted"/>
<accession>A0A6M3IXL9</accession>
<reference evidence="1" key="1">
    <citation type="submission" date="2020-03" db="EMBL/GenBank/DDBJ databases">
        <title>The deep terrestrial virosphere.</title>
        <authorList>
            <person name="Holmfeldt K."/>
            <person name="Nilsson E."/>
            <person name="Simone D."/>
            <person name="Lopez-Fernandez M."/>
            <person name="Wu X."/>
            <person name="de Brujin I."/>
            <person name="Lundin D."/>
            <person name="Andersson A."/>
            <person name="Bertilsson S."/>
            <person name="Dopson M."/>
        </authorList>
    </citation>
    <scope>NUCLEOTIDE SEQUENCE</scope>
    <source>
        <strain evidence="1">MM415B00892</strain>
    </source>
</reference>